<dbReference type="CDD" id="cd00560">
    <property type="entry name" value="PanC"/>
    <property type="match status" value="1"/>
</dbReference>
<dbReference type="GO" id="GO:0005524">
    <property type="term" value="F:ATP binding"/>
    <property type="evidence" value="ECO:0007669"/>
    <property type="project" value="UniProtKB-KW"/>
</dbReference>
<comment type="similarity">
    <text evidence="3 13">Belongs to the pantothenate synthetase family.</text>
</comment>
<evidence type="ECO:0000313" key="14">
    <source>
        <dbReference type="EMBL" id="APG27083.1"/>
    </source>
</evidence>
<organism evidence="14 15">
    <name type="scientific">Syntrophotalea acetylenivorans</name>
    <dbReference type="NCBI Taxonomy" id="1842532"/>
    <lineage>
        <taxon>Bacteria</taxon>
        <taxon>Pseudomonadati</taxon>
        <taxon>Thermodesulfobacteriota</taxon>
        <taxon>Desulfuromonadia</taxon>
        <taxon>Desulfuromonadales</taxon>
        <taxon>Syntrophotaleaceae</taxon>
        <taxon>Syntrophotalea</taxon>
    </lineage>
</organism>
<dbReference type="RefSeq" id="WP_072283045.1">
    <property type="nucleotide sequence ID" value="NZ_CP015519.1"/>
</dbReference>
<dbReference type="NCBIfam" id="TIGR00018">
    <property type="entry name" value="panC"/>
    <property type="match status" value="1"/>
</dbReference>
<proteinExistence type="inferred from homology"/>
<evidence type="ECO:0000256" key="3">
    <source>
        <dbReference type="ARBA" id="ARBA00009256"/>
    </source>
</evidence>
<gene>
    <name evidence="13" type="primary">panC</name>
    <name evidence="14" type="ORF">A7E78_04075</name>
</gene>
<keyword evidence="7 13" id="KW-0436">Ligase</keyword>
<keyword evidence="9 13" id="KW-0547">Nucleotide-binding</keyword>
<evidence type="ECO:0000256" key="12">
    <source>
        <dbReference type="ARBA" id="ARBA00055042"/>
    </source>
</evidence>
<keyword evidence="15" id="KW-1185">Reference proteome</keyword>
<feature type="binding site" evidence="13">
    <location>
        <begin position="184"/>
        <end position="187"/>
    </location>
    <ligand>
        <name>ATP</name>
        <dbReference type="ChEBI" id="CHEBI:30616"/>
    </ligand>
</feature>
<dbReference type="KEGG" id="pef:A7E78_04075"/>
<dbReference type="HAMAP" id="MF_00158">
    <property type="entry name" value="PanC"/>
    <property type="match status" value="1"/>
</dbReference>
<dbReference type="EC" id="6.3.2.1" evidence="4 13"/>
<dbReference type="Proteomes" id="UP000182517">
    <property type="component" value="Chromosome"/>
</dbReference>
<comment type="catalytic activity">
    <reaction evidence="11 13">
        <text>(R)-pantoate + beta-alanine + ATP = (R)-pantothenate + AMP + diphosphate + H(+)</text>
        <dbReference type="Rhea" id="RHEA:10912"/>
        <dbReference type="ChEBI" id="CHEBI:15378"/>
        <dbReference type="ChEBI" id="CHEBI:15980"/>
        <dbReference type="ChEBI" id="CHEBI:29032"/>
        <dbReference type="ChEBI" id="CHEBI:30616"/>
        <dbReference type="ChEBI" id="CHEBI:33019"/>
        <dbReference type="ChEBI" id="CHEBI:57966"/>
        <dbReference type="ChEBI" id="CHEBI:456215"/>
        <dbReference type="EC" id="6.3.2.1"/>
    </reaction>
</comment>
<evidence type="ECO:0000313" key="15">
    <source>
        <dbReference type="Proteomes" id="UP000182517"/>
    </source>
</evidence>
<dbReference type="AlphaFoldDB" id="A0A1L3GMC4"/>
<feature type="binding site" evidence="13">
    <location>
        <position position="61"/>
    </location>
    <ligand>
        <name>(R)-pantoate</name>
        <dbReference type="ChEBI" id="CHEBI:15980"/>
    </ligand>
</feature>
<feature type="active site" description="Proton donor" evidence="13">
    <location>
        <position position="37"/>
    </location>
</feature>
<dbReference type="GO" id="GO:0015940">
    <property type="term" value="P:pantothenate biosynthetic process"/>
    <property type="evidence" value="ECO:0007669"/>
    <property type="project" value="UniProtKB-UniRule"/>
</dbReference>
<feature type="binding site" evidence="13">
    <location>
        <begin position="30"/>
        <end position="37"/>
    </location>
    <ligand>
        <name>ATP</name>
        <dbReference type="ChEBI" id="CHEBI:30616"/>
    </ligand>
</feature>
<dbReference type="GO" id="GO:0005829">
    <property type="term" value="C:cytosol"/>
    <property type="evidence" value="ECO:0007669"/>
    <property type="project" value="TreeGrafter"/>
</dbReference>
<dbReference type="Gene3D" id="3.40.50.620">
    <property type="entry name" value="HUPs"/>
    <property type="match status" value="1"/>
</dbReference>
<dbReference type="EMBL" id="CP015519">
    <property type="protein sequence ID" value="APG27083.1"/>
    <property type="molecule type" value="Genomic_DNA"/>
</dbReference>
<evidence type="ECO:0000256" key="4">
    <source>
        <dbReference type="ARBA" id="ARBA00012219"/>
    </source>
</evidence>
<evidence type="ECO:0000256" key="9">
    <source>
        <dbReference type="ARBA" id="ARBA00022741"/>
    </source>
</evidence>
<dbReference type="PANTHER" id="PTHR21299">
    <property type="entry name" value="CYTIDYLATE KINASE/PANTOATE-BETA-ALANINE LIGASE"/>
    <property type="match status" value="1"/>
</dbReference>
<dbReference type="NCBIfam" id="TIGR00125">
    <property type="entry name" value="cyt_tran_rel"/>
    <property type="match status" value="1"/>
</dbReference>
<dbReference type="Gene3D" id="3.30.1300.10">
    <property type="entry name" value="Pantoate-beta-alanine ligase, C-terminal domain"/>
    <property type="match status" value="1"/>
</dbReference>
<keyword evidence="6 13" id="KW-0963">Cytoplasm</keyword>
<reference evidence="14 15" key="1">
    <citation type="journal article" date="2017" name="Genome Announc.">
        <title>Complete Genome Sequences of Two Acetylene-Fermenting Pelobacter acetylenicus Strains.</title>
        <authorList>
            <person name="Sutton J.M."/>
            <person name="Baesman S.M."/>
            <person name="Fierst J.L."/>
            <person name="Poret-Peterson A.T."/>
            <person name="Oremland R.S."/>
            <person name="Dunlap D.S."/>
            <person name="Akob D.M."/>
        </authorList>
    </citation>
    <scope>NUCLEOTIDE SEQUENCE [LARGE SCALE GENOMIC DNA]</scope>
    <source>
        <strain evidence="14 15">SFB93</strain>
    </source>
</reference>
<dbReference type="OrthoDB" id="9773087at2"/>
<accession>A0A1L3GMC4</accession>
<feature type="binding site" evidence="13">
    <location>
        <position position="61"/>
    </location>
    <ligand>
        <name>beta-alanine</name>
        <dbReference type="ChEBI" id="CHEBI:57966"/>
    </ligand>
</feature>
<feature type="binding site" evidence="13">
    <location>
        <position position="176"/>
    </location>
    <ligand>
        <name>ATP</name>
        <dbReference type="ChEBI" id="CHEBI:30616"/>
    </ligand>
</feature>
<comment type="miscellaneous">
    <text evidence="13">The reaction proceeds by a bi uni uni bi ping pong mechanism.</text>
</comment>
<feature type="binding site" evidence="13">
    <location>
        <position position="153"/>
    </location>
    <ligand>
        <name>(R)-pantoate</name>
        <dbReference type="ChEBI" id="CHEBI:15980"/>
    </ligand>
</feature>
<dbReference type="FunFam" id="3.40.50.620:FF:000114">
    <property type="entry name" value="Pantothenate synthetase"/>
    <property type="match status" value="1"/>
</dbReference>
<evidence type="ECO:0000256" key="5">
    <source>
        <dbReference type="ARBA" id="ARBA00014155"/>
    </source>
</evidence>
<dbReference type="InterPro" id="IPR042176">
    <property type="entry name" value="Pantoate_ligase_C"/>
</dbReference>
<evidence type="ECO:0000256" key="1">
    <source>
        <dbReference type="ARBA" id="ARBA00004496"/>
    </source>
</evidence>
<dbReference type="InterPro" id="IPR003721">
    <property type="entry name" value="Pantoate_ligase"/>
</dbReference>
<dbReference type="UniPathway" id="UPA00028">
    <property type="reaction ID" value="UER00005"/>
</dbReference>
<protein>
    <recommendedName>
        <fullName evidence="5 13">Pantothenate synthetase</fullName>
        <shortName evidence="13">PS</shortName>
        <ecNumber evidence="4 13">6.3.2.1</ecNumber>
    </recommendedName>
    <alternativeName>
        <fullName evidence="13">Pantoate--beta-alanine ligase</fullName>
    </alternativeName>
    <alternativeName>
        <fullName evidence="13">Pantoate-activating enzyme</fullName>
    </alternativeName>
</protein>
<dbReference type="STRING" id="1842532.A7E78_04075"/>
<evidence type="ECO:0000256" key="2">
    <source>
        <dbReference type="ARBA" id="ARBA00004990"/>
    </source>
</evidence>
<comment type="function">
    <text evidence="12 13">Catalyzes the condensation of pantoate with beta-alanine in an ATP-dependent reaction via a pantoyl-adenylate intermediate.</text>
</comment>
<dbReference type="PANTHER" id="PTHR21299:SF1">
    <property type="entry name" value="PANTOATE--BETA-ALANINE LIGASE"/>
    <property type="match status" value="1"/>
</dbReference>
<name>A0A1L3GMC4_9BACT</name>
<dbReference type="InterPro" id="IPR014729">
    <property type="entry name" value="Rossmann-like_a/b/a_fold"/>
</dbReference>
<evidence type="ECO:0000256" key="11">
    <source>
        <dbReference type="ARBA" id="ARBA00048258"/>
    </source>
</evidence>
<dbReference type="SUPFAM" id="SSF52374">
    <property type="entry name" value="Nucleotidylyl transferase"/>
    <property type="match status" value="1"/>
</dbReference>
<comment type="subcellular location">
    <subcellularLocation>
        <location evidence="1 13">Cytoplasm</location>
    </subcellularLocation>
</comment>
<dbReference type="FunFam" id="3.30.1300.10:FF:000001">
    <property type="entry name" value="Pantothenate synthetase"/>
    <property type="match status" value="1"/>
</dbReference>
<evidence type="ECO:0000256" key="13">
    <source>
        <dbReference type="HAMAP-Rule" id="MF_00158"/>
    </source>
</evidence>
<feature type="binding site" evidence="13">
    <location>
        <begin position="147"/>
        <end position="150"/>
    </location>
    <ligand>
        <name>ATP</name>
        <dbReference type="ChEBI" id="CHEBI:30616"/>
    </ligand>
</feature>
<dbReference type="Pfam" id="PF02569">
    <property type="entry name" value="Pantoate_ligase"/>
    <property type="match status" value="1"/>
</dbReference>
<dbReference type="InterPro" id="IPR004821">
    <property type="entry name" value="Cyt_trans-like"/>
</dbReference>
<sequence>MEIIHSVTDMQQRCLEARAAGRRIALVPTMGFLHEGHLSLLREGKERGDLLVLSLFVNPTQFGAGEDLDSYPRDLEGDAELARSVGVDLLFAPTASDMYPSGYASYVNVEGLTSVLCGESRPGHFRGVTTVVCKLFTIVQPQVALFGRKDFQQLAVIRRMTADLNLPVEIVGMPIVREADGLAMSSRNSYLSADERCQALALSDALRQARAAVAAGEKSAAALLQLVQCRIEQEADAAIDYVQIRHAETLQEATVIDRHAVLLLAVRIGQTRLIDNSYLVEEDCSL</sequence>
<evidence type="ECO:0000256" key="10">
    <source>
        <dbReference type="ARBA" id="ARBA00022840"/>
    </source>
</evidence>
<keyword evidence="8 13" id="KW-0566">Pantothenate biosynthesis</keyword>
<keyword evidence="10 13" id="KW-0067">ATP-binding</keyword>
<comment type="pathway">
    <text evidence="2 13">Cofactor biosynthesis; (R)-pantothenate biosynthesis; (R)-pantothenate from (R)-pantoate and beta-alanine: step 1/1.</text>
</comment>
<evidence type="ECO:0000256" key="7">
    <source>
        <dbReference type="ARBA" id="ARBA00022598"/>
    </source>
</evidence>
<evidence type="ECO:0000256" key="6">
    <source>
        <dbReference type="ARBA" id="ARBA00022490"/>
    </source>
</evidence>
<dbReference type="GO" id="GO:0004592">
    <property type="term" value="F:pantoate-beta-alanine ligase activity"/>
    <property type="evidence" value="ECO:0007669"/>
    <property type="project" value="UniProtKB-UniRule"/>
</dbReference>
<evidence type="ECO:0000256" key="8">
    <source>
        <dbReference type="ARBA" id="ARBA00022655"/>
    </source>
</evidence>
<comment type="subunit">
    <text evidence="13">Homodimer.</text>
</comment>